<dbReference type="GO" id="GO:0006935">
    <property type="term" value="P:chemotaxis"/>
    <property type="evidence" value="ECO:0007669"/>
    <property type="project" value="UniProtKB-UniRule"/>
</dbReference>
<dbReference type="EC" id="3.1.1.61" evidence="4"/>
<protein>
    <recommendedName>
        <fullName evidence="4">Protein-glutamate methylesterase/protein-glutamine glutaminase</fullName>
        <ecNumber evidence="4">3.1.1.61</ecNumber>
        <ecNumber evidence="4">3.5.1.44</ecNumber>
    </recommendedName>
</protein>
<sequence length="383" mass="40231">MIGQPPSSAKPVRVLVVDDSSFMRGALVRMISKNPRFTVIDTAADGKEGVEKAKALKPDVMTMDVEMPVMNGLEALAEIMKTVKTPVIMVSTLTEAGAQTTIKALELGAVDFVPKAFGDKERNIFRGADELYEKLFAAAGVDAGGAAPSMPSPHFSTPAAPSLSPSVLAVGMPPRPASPAAVPAPLPSTLRIPHARLVMVGSSTGGPKALQVLLEKLPANFPLPVVVAQHMPPQFTLALANRLNETCPIKVVEMKNHDVLQAGTVYISPGGLHARVNASSCRVDEDKGESLYKPSVDVLAESVAQAYGRNVIGVMLTGMGSDGMREYVKLKELGAHIIAQNQESCVVYGMPKAVVEGGGASEVLPLEQIGERLCILLGIKSAG</sequence>
<dbReference type="Proteomes" id="UP000320948">
    <property type="component" value="Unassembled WGS sequence"/>
</dbReference>
<dbReference type="Gene3D" id="3.40.50.180">
    <property type="entry name" value="Methylesterase CheB, C-terminal domain"/>
    <property type="match status" value="1"/>
</dbReference>
<dbReference type="SUPFAM" id="SSF52738">
    <property type="entry name" value="Methylesterase CheB, C-terminal domain"/>
    <property type="match status" value="1"/>
</dbReference>
<feature type="domain" description="Response regulatory" evidence="7">
    <location>
        <begin position="13"/>
        <end position="130"/>
    </location>
</feature>
<keyword evidence="1 4" id="KW-0145">Chemotaxis</keyword>
<dbReference type="EMBL" id="VAFM01000002">
    <property type="protein sequence ID" value="TKW60693.1"/>
    <property type="molecule type" value="Genomic_DNA"/>
</dbReference>
<feature type="active site" evidence="4 5">
    <location>
        <position position="203"/>
    </location>
</feature>
<feature type="modified residue" description="4-aspartylphosphate" evidence="4 6">
    <location>
        <position position="64"/>
    </location>
</feature>
<keyword evidence="4" id="KW-0963">Cytoplasm</keyword>
<gene>
    <name evidence="4" type="primary">cheB</name>
    <name evidence="9" type="ORF">DI628_07285</name>
</gene>
<dbReference type="InterPro" id="IPR000673">
    <property type="entry name" value="Sig_transdc_resp-reg_Me-estase"/>
</dbReference>
<evidence type="ECO:0000259" key="8">
    <source>
        <dbReference type="PROSITE" id="PS50122"/>
    </source>
</evidence>
<comment type="caution">
    <text evidence="9">The sequence shown here is derived from an EMBL/GenBank/DDBJ whole genome shotgun (WGS) entry which is preliminary data.</text>
</comment>
<dbReference type="PANTHER" id="PTHR42872:SF3">
    <property type="entry name" value="PROTEIN-GLUTAMATE METHYLESTERASE_PROTEIN-GLUTAMINE GLUTAMINASE 1"/>
    <property type="match status" value="1"/>
</dbReference>
<dbReference type="NCBIfam" id="NF001965">
    <property type="entry name" value="PRK00742.1"/>
    <property type="match status" value="1"/>
</dbReference>
<evidence type="ECO:0000259" key="7">
    <source>
        <dbReference type="PROSITE" id="PS50110"/>
    </source>
</evidence>
<evidence type="ECO:0000313" key="10">
    <source>
        <dbReference type="Proteomes" id="UP000320948"/>
    </source>
</evidence>
<keyword evidence="4 6" id="KW-0597">Phosphoprotein</keyword>
<dbReference type="PROSITE" id="PS50122">
    <property type="entry name" value="CHEB"/>
    <property type="match status" value="1"/>
</dbReference>
<evidence type="ECO:0000256" key="1">
    <source>
        <dbReference type="ARBA" id="ARBA00022500"/>
    </source>
</evidence>
<dbReference type="PIRSF" id="PIRSF000876">
    <property type="entry name" value="RR_chemtxs_CheB"/>
    <property type="match status" value="1"/>
</dbReference>
<feature type="domain" description="CheB-type methylesterase" evidence="8">
    <location>
        <begin position="185"/>
        <end position="373"/>
    </location>
</feature>
<dbReference type="Pfam" id="PF00072">
    <property type="entry name" value="Response_reg"/>
    <property type="match status" value="1"/>
</dbReference>
<dbReference type="SMART" id="SM00448">
    <property type="entry name" value="REC"/>
    <property type="match status" value="1"/>
</dbReference>
<keyword evidence="2 4" id="KW-0378">Hydrolase</keyword>
<comment type="subcellular location">
    <subcellularLocation>
        <location evidence="4">Cytoplasm</location>
    </subcellularLocation>
</comment>
<dbReference type="Pfam" id="PF01339">
    <property type="entry name" value="CheB_methylest"/>
    <property type="match status" value="1"/>
</dbReference>
<dbReference type="PROSITE" id="PS50110">
    <property type="entry name" value="RESPONSE_REGULATORY"/>
    <property type="match status" value="1"/>
</dbReference>
<dbReference type="CDD" id="cd17541">
    <property type="entry name" value="REC_CheB-like"/>
    <property type="match status" value="1"/>
</dbReference>
<dbReference type="Gene3D" id="3.40.50.2300">
    <property type="match status" value="1"/>
</dbReference>
<comment type="function">
    <text evidence="4">Involved in chemotaxis. Part of a chemotaxis signal transduction system that modulates chemotaxis in response to various stimuli. Catalyzes the demethylation of specific methylglutamate residues introduced into the chemoreceptors (methyl-accepting chemotaxis proteins or MCP) by CheR. Also mediates the irreversible deamidation of specific glutamine residues to glutamic acid.</text>
</comment>
<evidence type="ECO:0000313" key="9">
    <source>
        <dbReference type="EMBL" id="TKW60693.1"/>
    </source>
</evidence>
<dbReference type="InterPro" id="IPR008248">
    <property type="entry name" value="CheB-like"/>
</dbReference>
<dbReference type="EC" id="3.5.1.44" evidence="4"/>
<evidence type="ECO:0000256" key="2">
    <source>
        <dbReference type="ARBA" id="ARBA00022801"/>
    </source>
</evidence>
<proteinExistence type="inferred from homology"/>
<dbReference type="GO" id="GO:0005737">
    <property type="term" value="C:cytoplasm"/>
    <property type="evidence" value="ECO:0007669"/>
    <property type="project" value="UniProtKB-SubCell"/>
</dbReference>
<evidence type="ECO:0000256" key="6">
    <source>
        <dbReference type="PROSITE-ProRule" id="PRU00169"/>
    </source>
</evidence>
<dbReference type="GO" id="GO:0050568">
    <property type="term" value="F:protein-glutamine glutaminase activity"/>
    <property type="evidence" value="ECO:0007669"/>
    <property type="project" value="UniProtKB-UniRule"/>
</dbReference>
<comment type="catalytic activity">
    <reaction evidence="3 4">
        <text>[protein]-L-glutamate 5-O-methyl ester + H2O = L-glutamyl-[protein] + methanol + H(+)</text>
        <dbReference type="Rhea" id="RHEA:23236"/>
        <dbReference type="Rhea" id="RHEA-COMP:10208"/>
        <dbReference type="Rhea" id="RHEA-COMP:10311"/>
        <dbReference type="ChEBI" id="CHEBI:15377"/>
        <dbReference type="ChEBI" id="CHEBI:15378"/>
        <dbReference type="ChEBI" id="CHEBI:17790"/>
        <dbReference type="ChEBI" id="CHEBI:29973"/>
        <dbReference type="ChEBI" id="CHEBI:82795"/>
        <dbReference type="EC" id="3.1.1.61"/>
    </reaction>
</comment>
<comment type="domain">
    <text evidence="4">Contains a C-terminal catalytic domain, and an N-terminal region which modulates catalytic activity.</text>
</comment>
<feature type="active site" evidence="4 5">
    <location>
        <position position="322"/>
    </location>
</feature>
<dbReference type="InterPro" id="IPR001789">
    <property type="entry name" value="Sig_transdc_resp-reg_receiver"/>
</dbReference>
<dbReference type="GO" id="GO:0008984">
    <property type="term" value="F:protein-glutamate methylesterase activity"/>
    <property type="evidence" value="ECO:0007669"/>
    <property type="project" value="UniProtKB-UniRule"/>
</dbReference>
<dbReference type="CDD" id="cd16432">
    <property type="entry name" value="CheB_Rec"/>
    <property type="match status" value="1"/>
</dbReference>
<dbReference type="InterPro" id="IPR035909">
    <property type="entry name" value="CheB_C"/>
</dbReference>
<comment type="PTM">
    <text evidence="4">Phosphorylated by CheA. Phosphorylation of the N-terminal regulatory domain activates the methylesterase activity.</text>
</comment>
<dbReference type="SUPFAM" id="SSF52172">
    <property type="entry name" value="CheY-like"/>
    <property type="match status" value="1"/>
</dbReference>
<reference evidence="9 10" key="1">
    <citation type="journal article" date="2017" name="Nat. Commun.">
        <title>In situ click chemistry generation of cyclooxygenase-2 inhibitors.</title>
        <authorList>
            <person name="Bhardwaj A."/>
            <person name="Kaur J."/>
            <person name="Wuest M."/>
            <person name="Wuest F."/>
        </authorList>
    </citation>
    <scope>NUCLEOTIDE SEQUENCE [LARGE SCALE GENOMIC DNA]</scope>
    <source>
        <strain evidence="9">S2_018_000_R2_106</strain>
    </source>
</reference>
<accession>A0A6N4R4W4</accession>
<organism evidence="9 10">
    <name type="scientific">Blastochloris viridis</name>
    <name type="common">Rhodopseudomonas viridis</name>
    <dbReference type="NCBI Taxonomy" id="1079"/>
    <lineage>
        <taxon>Bacteria</taxon>
        <taxon>Pseudomonadati</taxon>
        <taxon>Pseudomonadota</taxon>
        <taxon>Alphaproteobacteria</taxon>
        <taxon>Hyphomicrobiales</taxon>
        <taxon>Blastochloridaceae</taxon>
        <taxon>Blastochloris</taxon>
    </lineage>
</organism>
<evidence type="ECO:0000256" key="3">
    <source>
        <dbReference type="ARBA" id="ARBA00048267"/>
    </source>
</evidence>
<comment type="similarity">
    <text evidence="4">Belongs to the CheB family.</text>
</comment>
<dbReference type="HAMAP" id="MF_00099">
    <property type="entry name" value="CheB_chemtxs"/>
    <property type="match status" value="1"/>
</dbReference>
<evidence type="ECO:0000256" key="5">
    <source>
        <dbReference type="PROSITE-ProRule" id="PRU00050"/>
    </source>
</evidence>
<comment type="catalytic activity">
    <reaction evidence="4">
        <text>L-glutaminyl-[protein] + H2O = L-glutamyl-[protein] + NH4(+)</text>
        <dbReference type="Rhea" id="RHEA:16441"/>
        <dbReference type="Rhea" id="RHEA-COMP:10207"/>
        <dbReference type="Rhea" id="RHEA-COMP:10208"/>
        <dbReference type="ChEBI" id="CHEBI:15377"/>
        <dbReference type="ChEBI" id="CHEBI:28938"/>
        <dbReference type="ChEBI" id="CHEBI:29973"/>
        <dbReference type="ChEBI" id="CHEBI:30011"/>
        <dbReference type="EC" id="3.5.1.44"/>
    </reaction>
</comment>
<evidence type="ECO:0000256" key="4">
    <source>
        <dbReference type="HAMAP-Rule" id="MF_00099"/>
    </source>
</evidence>
<feature type="active site" evidence="4 5">
    <location>
        <position position="230"/>
    </location>
</feature>
<dbReference type="PANTHER" id="PTHR42872">
    <property type="entry name" value="PROTEIN-GLUTAMATE METHYLESTERASE/PROTEIN-GLUTAMINE GLUTAMINASE"/>
    <property type="match status" value="1"/>
</dbReference>
<dbReference type="GO" id="GO:0000156">
    <property type="term" value="F:phosphorelay response regulator activity"/>
    <property type="evidence" value="ECO:0007669"/>
    <property type="project" value="InterPro"/>
</dbReference>
<dbReference type="InterPro" id="IPR011006">
    <property type="entry name" value="CheY-like_superfamily"/>
</dbReference>
<name>A0A6N4R4W4_BLAVI</name>
<dbReference type="AlphaFoldDB" id="A0A6N4R4W4"/>